<feature type="transmembrane region" description="Helical" evidence="1">
    <location>
        <begin position="129"/>
        <end position="147"/>
    </location>
</feature>
<evidence type="ECO:0000313" key="4">
    <source>
        <dbReference type="Proteomes" id="UP000005522"/>
    </source>
</evidence>
<dbReference type="GO" id="GO:0016020">
    <property type="term" value="C:membrane"/>
    <property type="evidence" value="ECO:0007669"/>
    <property type="project" value="InterPro"/>
</dbReference>
<reference evidence="3 4" key="1">
    <citation type="journal article" date="2009" name="J. Bacteriol.">
        <title>Draft genome sequence of the extremely acidophilic bacterium Acidithiobacillus caldus ATCC 51756 reveals metabolic versatility in the genus Acidithiobacillus.</title>
        <authorList>
            <person name="Valdes J."/>
            <person name="Quatrini R."/>
            <person name="Hallberg K."/>
            <person name="Dopson M."/>
            <person name="Valenzuela P.D."/>
            <person name="Holmes D.S."/>
        </authorList>
    </citation>
    <scope>NUCLEOTIDE SEQUENCE [LARGE SCALE GENOMIC DNA]</scope>
    <source>
        <strain evidence="4">ATCC 51756 / DSM 8584 / KU</strain>
    </source>
</reference>
<dbReference type="InterPro" id="IPR000620">
    <property type="entry name" value="EamA_dom"/>
</dbReference>
<dbReference type="eggNOG" id="COG0697">
    <property type="taxonomic scope" value="Bacteria"/>
</dbReference>
<feature type="transmembrane region" description="Helical" evidence="1">
    <location>
        <begin position="187"/>
        <end position="207"/>
    </location>
</feature>
<proteinExistence type="predicted"/>
<dbReference type="PANTHER" id="PTHR22911:SF79">
    <property type="entry name" value="MOBA-LIKE NTP TRANSFERASE DOMAIN-CONTAINING PROTEIN"/>
    <property type="match status" value="1"/>
</dbReference>
<protein>
    <submittedName>
        <fullName evidence="3">Membrane protein, putative</fullName>
    </submittedName>
</protein>
<sequence length="307" mass="32851">MSAEPLPESPRHLAIAALVFGAALWGCFWWPLRFFSSQGLAGPWLIAAVYVVLAAPTLALVRWRRLRWRRDGKVLVALALLGGWTNVAFLLALFHGSVVRVLLLFYLSPVWSLLLAWLLLKEPLGWRGILAGALAMAGSILVVDHGAAGPWSPLDPDDFLAVSAGLAFAASNVLLRGNRSVPDRERAVAIWWGCAALGLGVAAFAPWPTHISGQWWLLPVFAWLWVGGATAATLYGVARLPVSLSAVIMPVEILFGAVSAWLLAAETVSGFEFLGGLAILTAAWLQMRRPTLPGPIATDAGGEEPGD</sequence>
<feature type="transmembrane region" description="Helical" evidence="1">
    <location>
        <begin position="242"/>
        <end position="262"/>
    </location>
</feature>
<accession>A0A059ZTM0</accession>
<dbReference type="PANTHER" id="PTHR22911">
    <property type="entry name" value="ACYL-MALONYL CONDENSING ENZYME-RELATED"/>
    <property type="match status" value="1"/>
</dbReference>
<keyword evidence="1" id="KW-0472">Membrane</keyword>
<feature type="transmembrane region" description="Helical" evidence="1">
    <location>
        <begin position="12"/>
        <end position="32"/>
    </location>
</feature>
<keyword evidence="1" id="KW-0812">Transmembrane</keyword>
<feature type="domain" description="EamA" evidence="2">
    <location>
        <begin position="18"/>
        <end position="143"/>
    </location>
</feature>
<feature type="transmembrane region" description="Helical" evidence="1">
    <location>
        <begin position="159"/>
        <end position="175"/>
    </location>
</feature>
<feature type="transmembrane region" description="Helical" evidence="1">
    <location>
        <begin position="268"/>
        <end position="285"/>
    </location>
</feature>
<dbReference type="HOGENOM" id="CLU_055252_0_0_6"/>
<dbReference type="RefSeq" id="WP_004871668.1">
    <property type="nucleotide sequence ID" value="NZ_CP005986.1"/>
</dbReference>
<name>A0A059ZTM0_ACICK</name>
<dbReference type="Proteomes" id="UP000005522">
    <property type="component" value="Chromosome"/>
</dbReference>
<feature type="transmembrane region" description="Helical" evidence="1">
    <location>
        <begin position="213"/>
        <end position="235"/>
    </location>
</feature>
<keyword evidence="1" id="KW-1133">Transmembrane helix</keyword>
<evidence type="ECO:0000313" key="3">
    <source>
        <dbReference type="EMBL" id="AIA54970.1"/>
    </source>
</evidence>
<feature type="transmembrane region" description="Helical" evidence="1">
    <location>
        <begin position="44"/>
        <end position="63"/>
    </location>
</feature>
<dbReference type="InterPro" id="IPR037185">
    <property type="entry name" value="EmrE-like"/>
</dbReference>
<dbReference type="SUPFAM" id="SSF103481">
    <property type="entry name" value="Multidrug resistance efflux transporter EmrE"/>
    <property type="match status" value="2"/>
</dbReference>
<dbReference type="EMBL" id="CP005986">
    <property type="protein sequence ID" value="AIA54970.1"/>
    <property type="molecule type" value="Genomic_DNA"/>
</dbReference>
<feature type="transmembrane region" description="Helical" evidence="1">
    <location>
        <begin position="101"/>
        <end position="120"/>
    </location>
</feature>
<evidence type="ECO:0000259" key="2">
    <source>
        <dbReference type="Pfam" id="PF00892"/>
    </source>
</evidence>
<evidence type="ECO:0000256" key="1">
    <source>
        <dbReference type="SAM" id="Phobius"/>
    </source>
</evidence>
<dbReference type="Pfam" id="PF00892">
    <property type="entry name" value="EamA"/>
    <property type="match status" value="1"/>
</dbReference>
<organism evidence="3 4">
    <name type="scientific">Acidithiobacillus caldus (strain ATCC 51756 / DSM 8584 / KU)</name>
    <dbReference type="NCBI Taxonomy" id="637389"/>
    <lineage>
        <taxon>Bacteria</taxon>
        <taxon>Pseudomonadati</taxon>
        <taxon>Pseudomonadota</taxon>
        <taxon>Acidithiobacillia</taxon>
        <taxon>Acidithiobacillales</taxon>
        <taxon>Acidithiobacillaceae</taxon>
        <taxon>Acidithiobacillus</taxon>
    </lineage>
</organism>
<dbReference type="KEGG" id="acz:Acaty_c1100"/>
<dbReference type="GeneID" id="92931318"/>
<gene>
    <name evidence="3" type="ORF">Acaty_c1100</name>
</gene>
<feature type="transmembrane region" description="Helical" evidence="1">
    <location>
        <begin position="75"/>
        <end position="95"/>
    </location>
</feature>
<dbReference type="AlphaFoldDB" id="A0A059ZTM0"/>